<proteinExistence type="predicted"/>
<evidence type="ECO:0000256" key="1">
    <source>
        <dbReference type="SAM" id="MobiDB-lite"/>
    </source>
</evidence>
<feature type="non-terminal residue" evidence="2">
    <location>
        <position position="1"/>
    </location>
</feature>
<evidence type="ECO:0000313" key="2">
    <source>
        <dbReference type="EMBL" id="ODM97191.1"/>
    </source>
</evidence>
<comment type="caution">
    <text evidence="2">The sequence shown here is derived from an EMBL/GenBank/DDBJ whole genome shotgun (WGS) entry which is preliminary data.</text>
</comment>
<feature type="compositionally biased region" description="Polar residues" evidence="1">
    <location>
        <begin position="1"/>
        <end position="12"/>
    </location>
</feature>
<dbReference type="STRING" id="48709.A0A1D2MW82"/>
<dbReference type="AlphaFoldDB" id="A0A1D2MW82"/>
<dbReference type="EMBL" id="LJIJ01000464">
    <property type="protein sequence ID" value="ODM97191.1"/>
    <property type="molecule type" value="Genomic_DNA"/>
</dbReference>
<dbReference type="OrthoDB" id="6745903at2759"/>
<feature type="region of interest" description="Disordered" evidence="1">
    <location>
        <begin position="1"/>
        <end position="29"/>
    </location>
</feature>
<reference evidence="2 3" key="1">
    <citation type="journal article" date="2016" name="Genome Biol. Evol.">
        <title>Gene Family Evolution Reflects Adaptation to Soil Environmental Stressors in the Genome of the Collembolan Orchesella cincta.</title>
        <authorList>
            <person name="Faddeeva-Vakhrusheva A."/>
            <person name="Derks M.F."/>
            <person name="Anvar S.Y."/>
            <person name="Agamennone V."/>
            <person name="Suring W."/>
            <person name="Smit S."/>
            <person name="van Straalen N.M."/>
            <person name="Roelofs D."/>
        </authorList>
    </citation>
    <scope>NUCLEOTIDE SEQUENCE [LARGE SCALE GENOMIC DNA]</scope>
    <source>
        <tissue evidence="2">Mixed pool</tissue>
    </source>
</reference>
<accession>A0A1D2MW82</accession>
<name>A0A1D2MW82_ORCCI</name>
<gene>
    <name evidence="2" type="ORF">Ocin01_09485</name>
</gene>
<feature type="compositionally biased region" description="Low complexity" evidence="1">
    <location>
        <begin position="105"/>
        <end position="119"/>
    </location>
</feature>
<protein>
    <submittedName>
        <fullName evidence="2">Uncharacterized protein</fullName>
    </submittedName>
</protein>
<dbReference type="Proteomes" id="UP000094527">
    <property type="component" value="Unassembled WGS sequence"/>
</dbReference>
<sequence>GASSYDLPTNKSLRQKNLEADATNPNLQSNIYSSIEDVNKEHVYDEINSEKANNVRVVEEEYDHLDYTRATSGSNPNYTRMTTIPRTDRKVSNSGGARQPSPTASDSDNNSNNSNNENSHSSKEENDLALLGDEN</sequence>
<organism evidence="2 3">
    <name type="scientific">Orchesella cincta</name>
    <name type="common">Springtail</name>
    <name type="synonym">Podura cincta</name>
    <dbReference type="NCBI Taxonomy" id="48709"/>
    <lineage>
        <taxon>Eukaryota</taxon>
        <taxon>Metazoa</taxon>
        <taxon>Ecdysozoa</taxon>
        <taxon>Arthropoda</taxon>
        <taxon>Hexapoda</taxon>
        <taxon>Collembola</taxon>
        <taxon>Entomobryomorpha</taxon>
        <taxon>Entomobryoidea</taxon>
        <taxon>Orchesellidae</taxon>
        <taxon>Orchesellinae</taxon>
        <taxon>Orchesella</taxon>
    </lineage>
</organism>
<evidence type="ECO:0000313" key="3">
    <source>
        <dbReference type="Proteomes" id="UP000094527"/>
    </source>
</evidence>
<feature type="compositionally biased region" description="Polar residues" evidence="1">
    <location>
        <begin position="69"/>
        <end position="85"/>
    </location>
</feature>
<feature type="compositionally biased region" description="Polar residues" evidence="1">
    <location>
        <begin position="92"/>
        <end position="104"/>
    </location>
</feature>
<keyword evidence="3" id="KW-1185">Reference proteome</keyword>
<feature type="region of interest" description="Disordered" evidence="1">
    <location>
        <begin position="66"/>
        <end position="135"/>
    </location>
</feature>